<reference evidence="1 2" key="1">
    <citation type="submission" date="2014-07" db="EMBL/GenBank/DDBJ databases">
        <title>Complete Genome of Bacillus megaterium Myophage Mater.</title>
        <authorList>
            <person name="Lancaster J.C."/>
            <person name="Hodde M.K."/>
            <person name="Hernandez A.C."/>
            <person name="Everett G.F.K."/>
        </authorList>
    </citation>
    <scope>NUCLEOTIDE SEQUENCE [LARGE SCALE GENOMIC DNA]</scope>
</reference>
<name>A0A0A0RUL5_9CAUD</name>
<protein>
    <submittedName>
        <fullName evidence="1">Uncharacterized protein</fullName>
    </submittedName>
</protein>
<dbReference type="GeneID" id="24607000"/>
<organism evidence="1 2">
    <name type="scientific">Bacillus phage Mater</name>
    <dbReference type="NCBI Taxonomy" id="1540090"/>
    <lineage>
        <taxon>Viruses</taxon>
        <taxon>Duplodnaviria</taxon>
        <taxon>Heunggongvirae</taxon>
        <taxon>Uroviricota</taxon>
        <taxon>Caudoviricetes</taxon>
        <taxon>Herelleviridae</taxon>
        <taxon>Bastillevirinae</taxon>
        <taxon>Matervirus</taxon>
        <taxon>Matervirus mater</taxon>
    </lineage>
</organism>
<evidence type="ECO:0000313" key="1">
    <source>
        <dbReference type="EMBL" id="AIW03258.1"/>
    </source>
</evidence>
<evidence type="ECO:0000313" key="2">
    <source>
        <dbReference type="Proteomes" id="UP000030206"/>
    </source>
</evidence>
<keyword evidence="2" id="KW-1185">Reference proteome</keyword>
<accession>A0A0A0RUL5</accession>
<dbReference type="RefSeq" id="YP_009151060.1">
    <property type="nucleotide sequence ID" value="NC_027366.1"/>
</dbReference>
<dbReference type="KEGG" id="vg:24607000"/>
<dbReference type="EMBL" id="KM236245">
    <property type="protein sequence ID" value="AIW03258.1"/>
    <property type="molecule type" value="Genomic_DNA"/>
</dbReference>
<gene>
    <name evidence="1" type="ORF">CPT_Mater101</name>
</gene>
<sequence>MLKWLLGLIPHECDYTEDKKIMQYDDITTITVSACKRCGDEIVFTRIGIKNKEEEVK</sequence>
<proteinExistence type="predicted"/>
<dbReference type="Proteomes" id="UP000030206">
    <property type="component" value="Segment"/>
</dbReference>